<keyword evidence="4 7" id="KW-0747">Spliceosome</keyword>
<keyword evidence="5 7" id="KW-0508">mRNA splicing</keyword>
<dbReference type="OrthoDB" id="190958at2759"/>
<evidence type="ECO:0000256" key="4">
    <source>
        <dbReference type="ARBA" id="ARBA00022728"/>
    </source>
</evidence>
<dbReference type="Pfam" id="PF12871">
    <property type="entry name" value="PRP38_assoc"/>
    <property type="match status" value="1"/>
</dbReference>
<dbReference type="GO" id="GO:0005681">
    <property type="term" value="C:spliceosomal complex"/>
    <property type="evidence" value="ECO:0007669"/>
    <property type="project" value="UniProtKB-KW"/>
</dbReference>
<evidence type="ECO:0000256" key="6">
    <source>
        <dbReference type="ARBA" id="ARBA00023242"/>
    </source>
</evidence>
<name>A0A7J7JRQ2_BUGNE</name>
<dbReference type="InterPro" id="IPR024767">
    <property type="entry name" value="PRP38_C"/>
</dbReference>
<dbReference type="Proteomes" id="UP000593567">
    <property type="component" value="Unassembled WGS sequence"/>
</dbReference>
<feature type="compositionally biased region" description="Acidic residues" evidence="8">
    <location>
        <begin position="183"/>
        <end position="198"/>
    </location>
</feature>
<comment type="subcellular location">
    <subcellularLocation>
        <location evidence="1 7">Nucleus</location>
    </subcellularLocation>
</comment>
<evidence type="ECO:0000313" key="11">
    <source>
        <dbReference type="Proteomes" id="UP000593567"/>
    </source>
</evidence>
<dbReference type="PANTHER" id="PTHR23142">
    <property type="entry name" value="PRE-MRNA-SPLICING FACTOR 38A-RELATED"/>
    <property type="match status" value="1"/>
</dbReference>
<comment type="similarity">
    <text evidence="2 7">Belongs to the PRP38 family.</text>
</comment>
<keyword evidence="11" id="KW-1185">Reference proteome</keyword>
<proteinExistence type="inferred from homology"/>
<evidence type="ECO:0000256" key="5">
    <source>
        <dbReference type="ARBA" id="ARBA00023187"/>
    </source>
</evidence>
<evidence type="ECO:0000256" key="8">
    <source>
        <dbReference type="SAM" id="MobiDB-lite"/>
    </source>
</evidence>
<accession>A0A7J7JRQ2</accession>
<feature type="compositionally biased region" description="Basic residues" evidence="8">
    <location>
        <begin position="211"/>
        <end position="230"/>
    </location>
</feature>
<dbReference type="AlphaFoldDB" id="A0A7J7JRQ2"/>
<dbReference type="GO" id="GO:0000398">
    <property type="term" value="P:mRNA splicing, via spliceosome"/>
    <property type="evidence" value="ECO:0007669"/>
    <property type="project" value="UniProtKB-UniRule"/>
</dbReference>
<evidence type="ECO:0000256" key="2">
    <source>
        <dbReference type="ARBA" id="ARBA00006164"/>
    </source>
</evidence>
<organism evidence="10 11">
    <name type="scientific">Bugula neritina</name>
    <name type="common">Brown bryozoan</name>
    <name type="synonym">Sertularia neritina</name>
    <dbReference type="NCBI Taxonomy" id="10212"/>
    <lineage>
        <taxon>Eukaryota</taxon>
        <taxon>Metazoa</taxon>
        <taxon>Spiralia</taxon>
        <taxon>Lophotrochozoa</taxon>
        <taxon>Bryozoa</taxon>
        <taxon>Gymnolaemata</taxon>
        <taxon>Cheilostomatida</taxon>
        <taxon>Flustrina</taxon>
        <taxon>Buguloidea</taxon>
        <taxon>Bugulidae</taxon>
        <taxon>Bugula</taxon>
    </lineage>
</organism>
<feature type="compositionally biased region" description="Basic and acidic residues" evidence="8">
    <location>
        <begin position="199"/>
        <end position="210"/>
    </location>
</feature>
<feature type="compositionally biased region" description="Basic residues" evidence="8">
    <location>
        <begin position="238"/>
        <end position="258"/>
    </location>
</feature>
<sequence length="303" mass="35884">MANRTVKDAHTIKGTNPQYLIEKIIRTRIYESKFWKEQCFALSAELLVDKAMELRYVGGHFGGNVKPTPFLCLILKMLQIQPDKDIIIEFIKNDHKYVRALGAFYMRMTGSSLDCYKYLEPLLNDYRKVRFQNKMGEFELLKMDEFIDSLLQEDRVCDCILPRIQKRLILEENNELDPRISALDDDMDDIESSDEEGEVREMAREKESPHKRSPTRRRSRSPVANRRRSRERHDRDRDRHRRSRSRDRDRKRPRSRSPRRSDRSSRRHRSRSRDRGGAASKDQLDIKEANALRAKLGLAPLRP</sequence>
<feature type="domain" description="Pre-mRNA-splicing factor 38 C-terminal" evidence="9">
    <location>
        <begin position="178"/>
        <end position="276"/>
    </location>
</feature>
<feature type="region of interest" description="Disordered" evidence="8">
    <location>
        <begin position="180"/>
        <end position="286"/>
    </location>
</feature>
<protein>
    <recommendedName>
        <fullName evidence="7">Pre-mRNA-splicing factor 38</fullName>
    </recommendedName>
</protein>
<keyword evidence="3 7" id="KW-0507">mRNA processing</keyword>
<dbReference type="InterPro" id="IPR005037">
    <property type="entry name" value="PRP38"/>
</dbReference>
<evidence type="ECO:0000256" key="1">
    <source>
        <dbReference type="ARBA" id="ARBA00004123"/>
    </source>
</evidence>
<evidence type="ECO:0000313" key="10">
    <source>
        <dbReference type="EMBL" id="KAF6028324.1"/>
    </source>
</evidence>
<evidence type="ECO:0000259" key="9">
    <source>
        <dbReference type="Pfam" id="PF12871"/>
    </source>
</evidence>
<dbReference type="EMBL" id="VXIV02001963">
    <property type="protein sequence ID" value="KAF6028324.1"/>
    <property type="molecule type" value="Genomic_DNA"/>
</dbReference>
<dbReference type="Pfam" id="PF03371">
    <property type="entry name" value="PRP38"/>
    <property type="match status" value="1"/>
</dbReference>
<reference evidence="10" key="1">
    <citation type="submission" date="2020-06" db="EMBL/GenBank/DDBJ databases">
        <title>Draft genome of Bugula neritina, a colonial animal packing powerful symbionts and potential medicines.</title>
        <authorList>
            <person name="Rayko M."/>
        </authorList>
    </citation>
    <scope>NUCLEOTIDE SEQUENCE [LARGE SCALE GENOMIC DNA]</scope>
    <source>
        <strain evidence="10">Kwan_BN1</strain>
    </source>
</reference>
<comment type="caution">
    <text evidence="10">The sequence shown here is derived from an EMBL/GenBank/DDBJ whole genome shotgun (WGS) entry which is preliminary data.</text>
</comment>
<gene>
    <name evidence="10" type="ORF">EB796_013375</name>
</gene>
<evidence type="ECO:0000256" key="7">
    <source>
        <dbReference type="RuleBase" id="RU367025"/>
    </source>
</evidence>
<comment type="function">
    <text evidence="7">Required for pre-mRNA splicing.</text>
</comment>
<evidence type="ECO:0000256" key="3">
    <source>
        <dbReference type="ARBA" id="ARBA00022664"/>
    </source>
</evidence>
<keyword evidence="6 7" id="KW-0539">Nucleus</keyword>